<dbReference type="InterPro" id="IPR019734">
    <property type="entry name" value="TPR_rpt"/>
</dbReference>
<proteinExistence type="predicted"/>
<accession>A0AAJ7ST92</accession>
<feature type="region of interest" description="Disordered" evidence="4">
    <location>
        <begin position="118"/>
        <end position="152"/>
    </location>
</feature>
<feature type="compositionally biased region" description="Basic and acidic residues" evidence="4">
    <location>
        <begin position="122"/>
        <end position="134"/>
    </location>
</feature>
<dbReference type="PANTHER" id="PTHR44858">
    <property type="entry name" value="TETRATRICOPEPTIDE REPEAT PROTEIN 6"/>
    <property type="match status" value="1"/>
</dbReference>
<gene>
    <name evidence="6" type="primary">TTC6</name>
</gene>
<protein>
    <submittedName>
        <fullName evidence="6">Tetratricopeptide repeat protein 6 isoform X1</fullName>
    </submittedName>
</protein>
<evidence type="ECO:0000313" key="5">
    <source>
        <dbReference type="Proteomes" id="UP001318040"/>
    </source>
</evidence>
<feature type="repeat" description="TPR" evidence="3">
    <location>
        <begin position="1343"/>
        <end position="1376"/>
    </location>
</feature>
<keyword evidence="2 3" id="KW-0802">TPR repeat</keyword>
<feature type="repeat" description="TPR" evidence="3">
    <location>
        <begin position="1695"/>
        <end position="1728"/>
    </location>
</feature>
<evidence type="ECO:0000256" key="3">
    <source>
        <dbReference type="PROSITE-ProRule" id="PRU00339"/>
    </source>
</evidence>
<keyword evidence="1" id="KW-0677">Repeat</keyword>
<evidence type="ECO:0000313" key="6">
    <source>
        <dbReference type="RefSeq" id="XP_032804228.1"/>
    </source>
</evidence>
<dbReference type="GeneID" id="116939653"/>
<feature type="repeat" description="TPR" evidence="3">
    <location>
        <begin position="1867"/>
        <end position="1900"/>
    </location>
</feature>
<dbReference type="RefSeq" id="XP_032804228.1">
    <property type="nucleotide sequence ID" value="XM_032948337.1"/>
</dbReference>
<dbReference type="PROSITE" id="PS50005">
    <property type="entry name" value="TPR"/>
    <property type="match status" value="10"/>
</dbReference>
<feature type="repeat" description="TPR" evidence="3">
    <location>
        <begin position="1833"/>
        <end position="1866"/>
    </location>
</feature>
<feature type="region of interest" description="Disordered" evidence="4">
    <location>
        <begin position="190"/>
        <end position="263"/>
    </location>
</feature>
<feature type="compositionally biased region" description="Acidic residues" evidence="4">
    <location>
        <begin position="674"/>
        <end position="688"/>
    </location>
</feature>
<feature type="repeat" description="TPR" evidence="3">
    <location>
        <begin position="1661"/>
        <end position="1694"/>
    </location>
</feature>
<feature type="compositionally biased region" description="Polar residues" evidence="4">
    <location>
        <begin position="190"/>
        <end position="223"/>
    </location>
</feature>
<dbReference type="Pfam" id="PF00515">
    <property type="entry name" value="TPR_1"/>
    <property type="match status" value="1"/>
</dbReference>
<dbReference type="SUPFAM" id="SSF48452">
    <property type="entry name" value="TPR-like"/>
    <property type="match status" value="6"/>
</dbReference>
<evidence type="ECO:0000256" key="1">
    <source>
        <dbReference type="ARBA" id="ARBA00022737"/>
    </source>
</evidence>
<feature type="compositionally biased region" description="Basic and acidic residues" evidence="4">
    <location>
        <begin position="234"/>
        <end position="263"/>
    </location>
</feature>
<dbReference type="Gene3D" id="1.25.40.10">
    <property type="entry name" value="Tetratricopeptide repeat domain"/>
    <property type="match status" value="10"/>
</dbReference>
<organism evidence="5 6">
    <name type="scientific">Petromyzon marinus</name>
    <name type="common">Sea lamprey</name>
    <dbReference type="NCBI Taxonomy" id="7757"/>
    <lineage>
        <taxon>Eukaryota</taxon>
        <taxon>Metazoa</taxon>
        <taxon>Chordata</taxon>
        <taxon>Craniata</taxon>
        <taxon>Vertebrata</taxon>
        <taxon>Cyclostomata</taxon>
        <taxon>Hyperoartia</taxon>
        <taxon>Petromyzontiformes</taxon>
        <taxon>Petromyzontidae</taxon>
        <taxon>Petromyzon</taxon>
    </lineage>
</organism>
<dbReference type="CTD" id="319089"/>
<sequence>MASNNQRSDRACGQSGEEDCLQSKPRRSVQTEPLSAAQTPRFFPELEPSPQLLRSQTRLSSVSSHGRVNKVEFSGFQNKIVLTECALRTKSEPAGSCDLRIPKENAVRMCKSPVDGAAIPRINKDGNVDKTQERKRGKWSSTPSIPDIHGKRDEEMVPNVLVPSCQKPVIAHFAGTATQIVINARAKPTVNSSSQAFAKSTVPQLQSSTGRTTPGATTKSALQNKKHNFGSKNNDGESCDKIPKSCSLDRNKPNDQQQKEDGSRWLLQEDAQLIHRDKCAVTKTYEIMASQKSAAELLKEAKEIAKPDAPKMFEKHIKDEDGGKGDLPPHPAPFVLHSPNLSDKVTLNNRNMCREEFCIDTHQMTKVNEGVMQTSMPKFDQDSLSIQKRAENKKNQADGSSSICGSGNKAPVFVTCLPDAASEMKVCAVTNNIFKVSSKSQSILDSSHNNHGKRTVDLANEREDAMLPDQISPANFFQVQRIKQQIVKRKLGGSENSKLFADKPLYNLPAKAATDKEVGACSIHYFCTGNLSNVVPPRLQQFSRFCHAPSKYPPSWSKLAEESFNSETARTLEQGVSLTEVLASEKDCLPVMPTSCPSSLEEWRRVAEICVQSPQFCVVGKQVPLKIDVSRLFWNPSPPKFACPTSYFKQLICPIYQTDLLKTMADTEALPAEMDNEGDDDDDEEEEMRECLEERDHTGRVLSRTYGSEPALGRPGPLRSLCDLVVTCASPGGARSQQEVWETCSSEKCDDPRLLNWHVHSVVEKVNHMLKPRKCISEPSLNHEDSDFNLKAPSDFRTCMDELEAHKAMIKFAAKELKDASAKSCDQTEVCVKPRQKIAKLTPAEKAREAGLKYVHYPKKKKKKRHSLHPDKLEAVLDQLQLPPRLLTRCCSDPHLQSPRGKPPSWVLHSVHRDRRRPSLPRCLDFGSFADNQGRFPEDESPREWVRDIWNRWFDEVFPPTPKPSNNLLHASTGTNSEALGVSAVDKTDVEIRDASAAPAVVNMGFAELKPGKEDLEAEGERLSGLIEAQGQPSSFHFCRRGAVYRKLGRLDLAKSDLDTAINKEVMLLDAYWHRHFIHLLQDNPRAALDDLNFILKHNQTRADAYRSRAEIYSSLGDIDMALCNYSQAIKNNSEDYESYFRRAEANQRRGDMQLAMQDYAQAARINASQVEALIRCGRFHLKQRDWAAAIQDFTTLIDREPNNALHRTHRGIAYASVNCYKEAIKDFTLSIRLDPKNWIGFYHRGCLLREALPTKALQDLSISVLLNNRADNMLAFLHRGMLYAQMGRWTEAICDFEIVQQMDRTVALAHMNLGLILLTVKKQYHAAVKCFTAALKTLPTCIRAYVHRAEAYHKVGDLHSALCDVTKAIHLEPTSFHLYLMRGQYLYEMNNKTLAVFCLRHVLKMSQELGLCSMQQAIIQSFLKDHQQAIACLAGMCSMQPQVTTLALLGSIQMKAEQFQEAKMSFEQALHLSNSVNKDQQPADAARANIYFLLGLCLIEQSNFKEALKAFSAVLHIVPKHQEALYKRGICRLRLQDSSGLLDINQTLALNPHHIQAYLTRAAYYGMKGRFTKAIMNCNEVLKIQPSCVRAFLYRGSLKYYIKAYKLAVEDLSSAIYLDGSCSLALYNRAICYQELHETDKAVKDYSTIALLGKQNDLCRKVMTNRGLLYFDRGDYQNAQQDFYAASKISPTDPKLLQALGICYHRLGRVKEAVAAFGEATKADPFYVSAYVGRGNALMNYGHAPGTRAAQRDYLRALRLNPLSAHARVNLAYSLQANGRFQKAWNHFTTAIELDTRCAEAFEGRAVVNLQMNSTFAALQDINAAVKLGKSAEVLTNRGAIHQCSGDVVSAMRDYQAAIVADPNYALAYYNAANVYLHGRQLTQALDYYDRVVELDPMDECAILNRAIVRSLSGDATGALADFCKAATLSPQTSYIYFNRANLHSMLGQYKRAEADYTEALTLQPHDAVTYLCRAEVRGKLGEKEDAISDYRRAVEIQTGRKESLEIPMSRHRMFTVMLQDSVNCTDQKCTQTCPSTMIGTTIPHL</sequence>
<dbReference type="InterPro" id="IPR011990">
    <property type="entry name" value="TPR-like_helical_dom_sf"/>
</dbReference>
<reference evidence="6" key="1">
    <citation type="submission" date="2025-08" db="UniProtKB">
        <authorList>
            <consortium name="RefSeq"/>
        </authorList>
    </citation>
    <scope>IDENTIFICATION</scope>
    <source>
        <tissue evidence="6">Sperm</tissue>
    </source>
</reference>
<feature type="repeat" description="TPR" evidence="3">
    <location>
        <begin position="1171"/>
        <end position="1204"/>
    </location>
</feature>
<feature type="region of interest" description="Disordered" evidence="4">
    <location>
        <begin position="672"/>
        <end position="697"/>
    </location>
</feature>
<dbReference type="KEGG" id="pmrn:116939653"/>
<evidence type="ECO:0000256" key="2">
    <source>
        <dbReference type="ARBA" id="ARBA00022803"/>
    </source>
</evidence>
<dbReference type="Proteomes" id="UP001318040">
    <property type="component" value="Chromosome 6"/>
</dbReference>
<feature type="region of interest" description="Disordered" evidence="4">
    <location>
        <begin position="1"/>
        <end position="55"/>
    </location>
</feature>
<dbReference type="InterPro" id="IPR050498">
    <property type="entry name" value="Ycf3"/>
</dbReference>
<evidence type="ECO:0000256" key="4">
    <source>
        <dbReference type="SAM" id="MobiDB-lite"/>
    </source>
</evidence>
<dbReference type="Pfam" id="PF13432">
    <property type="entry name" value="TPR_16"/>
    <property type="match status" value="5"/>
</dbReference>
<dbReference type="PROSITE" id="PS50293">
    <property type="entry name" value="TPR_REGION"/>
    <property type="match status" value="1"/>
</dbReference>
<dbReference type="SMART" id="SM00028">
    <property type="entry name" value="TPR"/>
    <property type="match status" value="24"/>
</dbReference>
<keyword evidence="5" id="KW-1185">Reference proteome</keyword>
<dbReference type="PANTHER" id="PTHR44858:SF1">
    <property type="entry name" value="UDP-N-ACETYLGLUCOSAMINE--PEPTIDE N-ACETYLGLUCOSAMINYLTRANSFERASE SPINDLY-RELATED"/>
    <property type="match status" value="1"/>
</dbReference>
<feature type="compositionally biased region" description="Polar residues" evidence="4">
    <location>
        <begin position="28"/>
        <end position="38"/>
    </location>
</feature>
<dbReference type="Pfam" id="PF14559">
    <property type="entry name" value="TPR_19"/>
    <property type="match status" value="1"/>
</dbReference>
<feature type="repeat" description="TPR" evidence="3">
    <location>
        <begin position="1935"/>
        <end position="1968"/>
    </location>
</feature>
<feature type="repeat" description="TPR" evidence="3">
    <location>
        <begin position="1103"/>
        <end position="1136"/>
    </location>
</feature>
<name>A0AAJ7ST92_PETMA</name>
<feature type="repeat" description="TPR" evidence="3">
    <location>
        <begin position="1489"/>
        <end position="1522"/>
    </location>
</feature>
<feature type="repeat" description="TPR" evidence="3">
    <location>
        <begin position="1205"/>
        <end position="1238"/>
    </location>
</feature>